<evidence type="ECO:0000259" key="13">
    <source>
        <dbReference type="Pfam" id="PF01545"/>
    </source>
</evidence>
<accession>A0A8J5JQ32</accession>
<dbReference type="PANTHER" id="PTHR46531:SF1">
    <property type="entry name" value="ZINC TRANSPORTER 6"/>
    <property type="match status" value="1"/>
</dbReference>
<feature type="region of interest" description="Disordered" evidence="11">
    <location>
        <begin position="519"/>
        <end position="541"/>
    </location>
</feature>
<dbReference type="GO" id="GO:0008324">
    <property type="term" value="F:monoatomic cation transmembrane transporter activity"/>
    <property type="evidence" value="ECO:0007669"/>
    <property type="project" value="InterPro"/>
</dbReference>
<feature type="compositionally biased region" description="Polar residues" evidence="11">
    <location>
        <begin position="525"/>
        <end position="541"/>
    </location>
</feature>
<keyword evidence="2" id="KW-0813">Transport</keyword>
<evidence type="ECO:0000256" key="12">
    <source>
        <dbReference type="SAM" id="Phobius"/>
    </source>
</evidence>
<gene>
    <name evidence="14" type="primary">Slc30a6-L</name>
    <name evidence="14" type="ORF">Hamer_G022326</name>
</gene>
<evidence type="ECO:0000256" key="8">
    <source>
        <dbReference type="ARBA" id="ARBA00023136"/>
    </source>
</evidence>
<keyword evidence="4" id="KW-0862">Zinc</keyword>
<keyword evidence="8 12" id="KW-0472">Membrane</keyword>
<dbReference type="InterPro" id="IPR027469">
    <property type="entry name" value="Cation_efflux_TMD_sf"/>
</dbReference>
<dbReference type="GO" id="GO:0016020">
    <property type="term" value="C:membrane"/>
    <property type="evidence" value="ECO:0007669"/>
    <property type="project" value="InterPro"/>
</dbReference>
<evidence type="ECO:0000256" key="7">
    <source>
        <dbReference type="ARBA" id="ARBA00023065"/>
    </source>
</evidence>
<keyword evidence="3 12" id="KW-0812">Transmembrane</keyword>
<evidence type="ECO:0000256" key="1">
    <source>
        <dbReference type="ARBA" id="ARBA00004166"/>
    </source>
</evidence>
<feature type="transmembrane region" description="Helical" evidence="12">
    <location>
        <begin position="54"/>
        <end position="71"/>
    </location>
</feature>
<reference evidence="14" key="1">
    <citation type="journal article" date="2021" name="Sci. Adv.">
        <title>The American lobster genome reveals insights on longevity, neural, and immune adaptations.</title>
        <authorList>
            <person name="Polinski J.M."/>
            <person name="Zimin A.V."/>
            <person name="Clark K.F."/>
            <person name="Kohn A.B."/>
            <person name="Sadowski N."/>
            <person name="Timp W."/>
            <person name="Ptitsyn A."/>
            <person name="Khanna P."/>
            <person name="Romanova D.Y."/>
            <person name="Williams P."/>
            <person name="Greenwood S.J."/>
            <person name="Moroz L.L."/>
            <person name="Walt D.R."/>
            <person name="Bodnar A.G."/>
        </authorList>
    </citation>
    <scope>NUCLEOTIDE SEQUENCE</scope>
    <source>
        <strain evidence="14">GMGI-L3</strain>
    </source>
</reference>
<dbReference type="Gene3D" id="1.20.1510.10">
    <property type="entry name" value="Cation efflux protein transmembrane domain"/>
    <property type="match status" value="1"/>
</dbReference>
<dbReference type="AlphaFoldDB" id="A0A8J5JQ32"/>
<feature type="region of interest" description="Disordered" evidence="11">
    <location>
        <begin position="446"/>
        <end position="480"/>
    </location>
</feature>
<feature type="domain" description="Cation efflux protein transmembrane" evidence="13">
    <location>
        <begin position="55"/>
        <end position="235"/>
    </location>
</feature>
<keyword evidence="5 12" id="KW-1133">Transmembrane helix</keyword>
<keyword evidence="6" id="KW-0333">Golgi apparatus</keyword>
<evidence type="ECO:0000256" key="4">
    <source>
        <dbReference type="ARBA" id="ARBA00022833"/>
    </source>
</evidence>
<dbReference type="SUPFAM" id="SSF161111">
    <property type="entry name" value="Cation efflux protein transmembrane domain-like"/>
    <property type="match status" value="1"/>
</dbReference>
<dbReference type="Pfam" id="PF01545">
    <property type="entry name" value="Cation_efflux"/>
    <property type="match status" value="1"/>
</dbReference>
<feature type="transmembrane region" description="Helical" evidence="12">
    <location>
        <begin position="210"/>
        <end position="235"/>
    </location>
</feature>
<dbReference type="GO" id="GO:0005794">
    <property type="term" value="C:Golgi apparatus"/>
    <property type="evidence" value="ECO:0007669"/>
    <property type="project" value="UniProtKB-SubCell"/>
</dbReference>
<dbReference type="InterPro" id="IPR052005">
    <property type="entry name" value="CDF_SLC30A"/>
</dbReference>
<feature type="transmembrane region" description="Helical" evidence="12">
    <location>
        <begin position="151"/>
        <end position="175"/>
    </location>
</feature>
<protein>
    <submittedName>
        <fullName evidence="14">Zinc transporter 6-like</fullName>
    </submittedName>
</protein>
<keyword evidence="15" id="KW-1185">Reference proteome</keyword>
<name>A0A8J5JQ32_HOMAM</name>
<dbReference type="PANTHER" id="PTHR46531">
    <property type="entry name" value="ZINC TRANSPORTER 6"/>
    <property type="match status" value="1"/>
</dbReference>
<keyword evidence="7" id="KW-0406">Ion transport</keyword>
<evidence type="ECO:0000256" key="9">
    <source>
        <dbReference type="ARBA" id="ARBA00038600"/>
    </source>
</evidence>
<proteinExistence type="predicted"/>
<dbReference type="Proteomes" id="UP000747542">
    <property type="component" value="Unassembled WGS sequence"/>
</dbReference>
<feature type="transmembrane region" description="Helical" evidence="12">
    <location>
        <begin position="83"/>
        <end position="103"/>
    </location>
</feature>
<evidence type="ECO:0000256" key="5">
    <source>
        <dbReference type="ARBA" id="ARBA00022989"/>
    </source>
</evidence>
<feature type="transmembrane region" description="Helical" evidence="12">
    <location>
        <begin position="115"/>
        <end position="139"/>
    </location>
</feature>
<organism evidence="14 15">
    <name type="scientific">Homarus americanus</name>
    <name type="common">American lobster</name>
    <dbReference type="NCBI Taxonomy" id="6706"/>
    <lineage>
        <taxon>Eukaryota</taxon>
        <taxon>Metazoa</taxon>
        <taxon>Ecdysozoa</taxon>
        <taxon>Arthropoda</taxon>
        <taxon>Crustacea</taxon>
        <taxon>Multicrustacea</taxon>
        <taxon>Malacostraca</taxon>
        <taxon>Eumalacostraca</taxon>
        <taxon>Eucarida</taxon>
        <taxon>Decapoda</taxon>
        <taxon>Pleocyemata</taxon>
        <taxon>Astacidea</taxon>
        <taxon>Nephropoidea</taxon>
        <taxon>Nephropidae</taxon>
        <taxon>Homarus</taxon>
    </lineage>
</organism>
<evidence type="ECO:0000313" key="14">
    <source>
        <dbReference type="EMBL" id="KAG7162237.1"/>
    </source>
</evidence>
<evidence type="ECO:0000256" key="2">
    <source>
        <dbReference type="ARBA" id="ARBA00022448"/>
    </source>
</evidence>
<comment type="caution">
    <text evidence="14">The sequence shown here is derived from an EMBL/GenBank/DDBJ whole genome shotgun (WGS) entry which is preliminary data.</text>
</comment>
<evidence type="ECO:0000313" key="15">
    <source>
        <dbReference type="Proteomes" id="UP000747542"/>
    </source>
</evidence>
<evidence type="ECO:0000256" key="6">
    <source>
        <dbReference type="ARBA" id="ARBA00023034"/>
    </source>
</evidence>
<comment type="subcellular location">
    <subcellularLocation>
        <location evidence="1">Golgi apparatus</location>
        <location evidence="1">trans-Golgi network membrane</location>
        <topology evidence="1">Multi-pass membrane protein</topology>
    </subcellularLocation>
</comment>
<dbReference type="GO" id="GO:0006829">
    <property type="term" value="P:zinc ion transport"/>
    <property type="evidence" value="ECO:0007669"/>
    <property type="project" value="TreeGrafter"/>
</dbReference>
<comment type="function">
    <text evidence="10">Has probably no intrinsic transporter activity but together with SLC30A5 forms a functional zinc ion:proton antiporter heterodimer, mediating zinc entry into the lumen of organelles along the secretory pathway. As part of that zinc ion:proton antiporter, contributes to zinc ion homeostasis within the early secretory pathway and regulates the activation and folding of enzymes like alkaline phosphatases and enzymes involved in phosphatidylinositol glycan anchor biosynthesis.</text>
</comment>
<evidence type="ECO:0000256" key="11">
    <source>
        <dbReference type="SAM" id="MobiDB-lite"/>
    </source>
</evidence>
<sequence>MSNGVRQRGNTLDCEETPRYFIRPFKEGAATLSSLQSFIKEITWLFHQREAQETLVLVLVNLLVTLLLLSWCHATRSMALMAYTYLSWFSLLSLITCLVCVWAEGQKATQSFTYGYLRCEALAVFSSVMLSLLGAVIIVKECIERLFEPEIIHTGMLSIGGMLGLVLHLGMTTLAHNPPLTQVLRASQSSLLQEHVADMCRSNYQVADSVAALVIALLTITTMFPLCVCSASILLQTTPVSVFAQLDKCLREALTLDGVLEFRHENFWTLGVENPSCRTSQLCKDPSGFILTGSLHVRIRRDANEQMVLAHVRERLSPLVPLLTVQVFKDDWTRSSTTLQLLNDSARALATSPSHSPHYVNVTYPQVYPPTKSPTVSSSFQSQAYYPTLPRPPFSHTVPQGYVATKSPSLMSSMIPGTSTTSSLTVGISKSVLDTKTTVSIKQNRVDDELSSSDPLLYGNSDTEAFKSTPDLSAGGSGEKAVSLHDWASGSKSSIGREAHSQKPSPYYVNVDFSSRSNILRAPTETPQSKISNNSIDHSPR</sequence>
<evidence type="ECO:0000256" key="3">
    <source>
        <dbReference type="ARBA" id="ARBA00022692"/>
    </source>
</evidence>
<dbReference type="EMBL" id="JAHLQT010028009">
    <property type="protein sequence ID" value="KAG7162237.1"/>
    <property type="molecule type" value="Genomic_DNA"/>
</dbReference>
<evidence type="ECO:0000256" key="10">
    <source>
        <dbReference type="ARBA" id="ARBA00045455"/>
    </source>
</evidence>
<dbReference type="InterPro" id="IPR058533">
    <property type="entry name" value="Cation_efflux_TM"/>
</dbReference>
<comment type="subunit">
    <text evidence="9">Heterodimer with SLC30A5; form a functional zinc ion transmembrane transporter.</text>
</comment>